<reference evidence="2" key="1">
    <citation type="submission" date="2016-10" db="EMBL/GenBank/DDBJ databases">
        <title>Sequence of Gallionella enrichment culture.</title>
        <authorList>
            <person name="Poehlein A."/>
            <person name="Muehling M."/>
            <person name="Daniel R."/>
        </authorList>
    </citation>
    <scope>NUCLEOTIDE SEQUENCE</scope>
</reference>
<comment type="caution">
    <text evidence="2">The sequence shown here is derived from an EMBL/GenBank/DDBJ whole genome shotgun (WGS) entry which is preliminary data.</text>
</comment>
<keyword evidence="1" id="KW-0472">Membrane</keyword>
<gene>
    <name evidence="2" type="ORF">GALL_136120</name>
</gene>
<dbReference type="AlphaFoldDB" id="A0A1J5SS07"/>
<evidence type="ECO:0000313" key="2">
    <source>
        <dbReference type="EMBL" id="OIR04412.1"/>
    </source>
</evidence>
<name>A0A1J5SS07_9ZZZZ</name>
<proteinExistence type="predicted"/>
<feature type="transmembrane region" description="Helical" evidence="1">
    <location>
        <begin position="35"/>
        <end position="53"/>
    </location>
</feature>
<accession>A0A1J5SS07</accession>
<evidence type="ECO:0000256" key="1">
    <source>
        <dbReference type="SAM" id="Phobius"/>
    </source>
</evidence>
<protein>
    <submittedName>
        <fullName evidence="2">Uncharacterized protein</fullName>
    </submittedName>
</protein>
<sequence>MNTNHRFLSVATVVAFAIPSLAVQAVYSRIADAPPGGLVAGALGVLWLAWTVLRESRAVGNVRRVQCCRI</sequence>
<keyword evidence="1" id="KW-0812">Transmembrane</keyword>
<dbReference type="EMBL" id="MLJW01000058">
    <property type="protein sequence ID" value="OIR04412.1"/>
    <property type="molecule type" value="Genomic_DNA"/>
</dbReference>
<keyword evidence="1" id="KW-1133">Transmembrane helix</keyword>
<organism evidence="2">
    <name type="scientific">mine drainage metagenome</name>
    <dbReference type="NCBI Taxonomy" id="410659"/>
    <lineage>
        <taxon>unclassified sequences</taxon>
        <taxon>metagenomes</taxon>
        <taxon>ecological metagenomes</taxon>
    </lineage>
</organism>